<dbReference type="InterPro" id="IPR013098">
    <property type="entry name" value="Ig_I-set"/>
</dbReference>
<dbReference type="EMBL" id="ADBV01024798">
    <property type="protein sequence ID" value="EJW69916.1"/>
    <property type="molecule type" value="Genomic_DNA"/>
</dbReference>
<evidence type="ECO:0000313" key="2">
    <source>
        <dbReference type="EMBL" id="EJW69916.1"/>
    </source>
</evidence>
<organism evidence="2 3">
    <name type="scientific">Wuchereria bancrofti</name>
    <dbReference type="NCBI Taxonomy" id="6293"/>
    <lineage>
        <taxon>Eukaryota</taxon>
        <taxon>Metazoa</taxon>
        <taxon>Ecdysozoa</taxon>
        <taxon>Nematoda</taxon>
        <taxon>Chromadorea</taxon>
        <taxon>Rhabditida</taxon>
        <taxon>Spirurina</taxon>
        <taxon>Spiruromorpha</taxon>
        <taxon>Filarioidea</taxon>
        <taxon>Onchocercidae</taxon>
        <taxon>Wuchereria</taxon>
    </lineage>
</organism>
<name>J9DKB9_WUCBA</name>
<dbReference type="AlphaFoldDB" id="J9DKB9"/>
<sequence length="70" mass="7449">NGIGGITIKNEESKSVLIFDQVSLEQVGNIKVIATNEGGQAFSSFNMTVTEKDIAPEIIAGPNSLSIKRE</sequence>
<gene>
    <name evidence="2" type="ORF">WUBG_19176</name>
</gene>
<dbReference type="InterPro" id="IPR036179">
    <property type="entry name" value="Ig-like_dom_sf"/>
</dbReference>
<proteinExistence type="predicted"/>
<dbReference type="Proteomes" id="UP000004810">
    <property type="component" value="Unassembled WGS sequence"/>
</dbReference>
<protein>
    <recommendedName>
        <fullName evidence="1">Immunoglobulin I-set domain-containing protein</fullName>
    </recommendedName>
</protein>
<dbReference type="Pfam" id="PF07679">
    <property type="entry name" value="I-set"/>
    <property type="match status" value="1"/>
</dbReference>
<evidence type="ECO:0000313" key="3">
    <source>
        <dbReference type="Proteomes" id="UP000004810"/>
    </source>
</evidence>
<dbReference type="SUPFAM" id="SSF48726">
    <property type="entry name" value="Immunoglobulin"/>
    <property type="match status" value="1"/>
</dbReference>
<reference evidence="3" key="1">
    <citation type="submission" date="2012-08" db="EMBL/GenBank/DDBJ databases">
        <title>The Genome Sequence of Wuchereria bancrofti.</title>
        <authorList>
            <person name="Nutman T.B."/>
            <person name="Fink D.L."/>
            <person name="Russ C."/>
            <person name="Young S."/>
            <person name="Zeng Q."/>
            <person name="Koehrsen M."/>
            <person name="Alvarado L."/>
            <person name="Berlin A."/>
            <person name="Chapman S.B."/>
            <person name="Chen Z."/>
            <person name="Freedman E."/>
            <person name="Gellesch M."/>
            <person name="Goldberg J."/>
            <person name="Griggs A."/>
            <person name="Gujja S."/>
            <person name="Heilman E.R."/>
            <person name="Heiman D."/>
            <person name="Hepburn T."/>
            <person name="Howarth C."/>
            <person name="Jen D."/>
            <person name="Larson L."/>
            <person name="Lewis B."/>
            <person name="Mehta T."/>
            <person name="Park D."/>
            <person name="Pearson M."/>
            <person name="Roberts A."/>
            <person name="Saif S."/>
            <person name="Shea T."/>
            <person name="Shenoy N."/>
            <person name="Sisk P."/>
            <person name="Stolte C."/>
            <person name="Sykes S."/>
            <person name="Walk T."/>
            <person name="White J."/>
            <person name="Yandava C."/>
            <person name="Haas B."/>
            <person name="Henn M.R."/>
            <person name="Nusbaum C."/>
            <person name="Birren B."/>
        </authorList>
    </citation>
    <scope>NUCLEOTIDE SEQUENCE [LARGE SCALE GENOMIC DNA]</scope>
    <source>
        <strain evidence="3">NA</strain>
    </source>
</reference>
<comment type="caution">
    <text evidence="2">The sequence shown here is derived from an EMBL/GenBank/DDBJ whole genome shotgun (WGS) entry which is preliminary data.</text>
</comment>
<evidence type="ECO:0000259" key="1">
    <source>
        <dbReference type="Pfam" id="PF07679"/>
    </source>
</evidence>
<dbReference type="Gene3D" id="2.60.40.10">
    <property type="entry name" value="Immunoglobulins"/>
    <property type="match status" value="1"/>
</dbReference>
<feature type="non-terminal residue" evidence="2">
    <location>
        <position position="1"/>
    </location>
</feature>
<feature type="domain" description="Immunoglobulin I-set" evidence="1">
    <location>
        <begin position="6"/>
        <end position="49"/>
    </location>
</feature>
<dbReference type="InterPro" id="IPR013783">
    <property type="entry name" value="Ig-like_fold"/>
</dbReference>
<accession>J9DKB9</accession>